<sequence>VHSESVLLLDSLNWIMFLLR</sequence>
<organism evidence="1 2">
    <name type="scientific">Vibrio parahaemolyticus</name>
    <dbReference type="NCBI Taxonomy" id="670"/>
    <lineage>
        <taxon>Bacteria</taxon>
        <taxon>Pseudomonadati</taxon>
        <taxon>Pseudomonadota</taxon>
        <taxon>Gammaproteobacteria</taxon>
        <taxon>Vibrionales</taxon>
        <taxon>Vibrionaceae</taxon>
        <taxon>Vibrio</taxon>
    </lineage>
</organism>
<comment type="caution">
    <text evidence="1">The sequence shown here is derived from an EMBL/GenBank/DDBJ whole genome shotgun (WGS) entry which is preliminary data.</text>
</comment>
<protein>
    <submittedName>
        <fullName evidence="1">Uncharacterized protein</fullName>
    </submittedName>
</protein>
<name>A0A227J6E9_VIBPH</name>
<dbReference type="AlphaFoldDB" id="A0A227J6E9"/>
<dbReference type="Proteomes" id="UP000214596">
    <property type="component" value="Unassembled WGS sequence"/>
</dbReference>
<feature type="non-terminal residue" evidence="1">
    <location>
        <position position="1"/>
    </location>
</feature>
<gene>
    <name evidence="1" type="ORF">CA163_25305</name>
</gene>
<proteinExistence type="predicted"/>
<dbReference type="EMBL" id="NIXT01002593">
    <property type="protein sequence ID" value="OXE30067.1"/>
    <property type="molecule type" value="Genomic_DNA"/>
</dbReference>
<evidence type="ECO:0000313" key="1">
    <source>
        <dbReference type="EMBL" id="OXE30067.1"/>
    </source>
</evidence>
<reference evidence="1 2" key="1">
    <citation type="journal article" date="2017" name="Appl. Environ. Microbiol.">
        <title>Parallel evolution of two clades of a major Atlantic endemic Vibrio parahaemolyticus pathogen lineage by independent acquisition of related pathogenicity islands.</title>
        <authorList>
            <person name="Xu F."/>
            <person name="Gonzalez-Escalona N."/>
            <person name="Drees K.P."/>
            <person name="Sebra R.P."/>
            <person name="Cooper V.S."/>
            <person name="Jones S.H."/>
            <person name="Whistler C.A."/>
        </authorList>
    </citation>
    <scope>NUCLEOTIDE SEQUENCE [LARGE SCALE GENOMIC DNA]</scope>
    <source>
        <strain evidence="1 2">MAVP-3</strain>
    </source>
</reference>
<accession>A0A227J6E9</accession>
<evidence type="ECO:0000313" key="2">
    <source>
        <dbReference type="Proteomes" id="UP000214596"/>
    </source>
</evidence>